<evidence type="ECO:0000256" key="1">
    <source>
        <dbReference type="ARBA" id="ARBA00004123"/>
    </source>
</evidence>
<evidence type="ECO:0000259" key="10">
    <source>
        <dbReference type="Pfam" id="PF21639"/>
    </source>
</evidence>
<sequence length="501" mass="55635">MVALLPPELLDLIQQKCPCRDTQIRQLATYYNNTFPSPPILVAYGLEQSSKRQVINSVLQAREIAHTIIKSKECLSQRHLLSKIFAASITTLGHGGQIEQYEKTDNINSLLGNLRKLFERLERVKFVVILEDADELRQPGPTLLPALARLGDLIPGFSILLTSNSPRPLNLHRAGVPYVHFPPYTRSEAISIVVSHLQSPISPGHESTVEVDETALRKLYPQFAATVYDSLISSTSSTSIQSFQSTCDRLWPRFIEPILSLKKPAGNTKSWTFPRLLVHHRGLFQSDGESALYSRLTERPVLTTNQPDSLSPPPDPSTHRPPLLKHFTTLILLSAYLASHTQQKYDILLFSRMSSSSSGKKVRRSRQTPTKTRSPTNPSATPTKEAGTPSKTPRSKSMFSATANLGVPRPFALERLVAILRAIHPHGVAYSRGVTDRVCRELGELEKLRLVVRLSSPGGSVAASDDATDEKWRVNVGRDWVVNMGQAWGMGVSEYEIDQDA</sequence>
<feature type="compositionally biased region" description="Polar residues" evidence="7">
    <location>
        <begin position="367"/>
        <end position="382"/>
    </location>
</feature>
<dbReference type="Pfam" id="PF14630">
    <property type="entry name" value="ORC5_C"/>
    <property type="match status" value="1"/>
</dbReference>
<dbReference type="InterPro" id="IPR041664">
    <property type="entry name" value="AAA_16"/>
</dbReference>
<evidence type="ECO:0000259" key="8">
    <source>
        <dbReference type="Pfam" id="PF13191"/>
    </source>
</evidence>
<keyword evidence="6" id="KW-0539">Nucleus</keyword>
<keyword evidence="5" id="KW-0067">ATP-binding</keyword>
<name>A0AA38XNZ6_9EURO</name>
<dbReference type="GO" id="GO:0005664">
    <property type="term" value="C:nuclear origin of replication recognition complex"/>
    <property type="evidence" value="ECO:0007669"/>
    <property type="project" value="TreeGrafter"/>
</dbReference>
<comment type="caution">
    <text evidence="11">The sequence shown here is derived from an EMBL/GenBank/DDBJ whole genome shotgun (WGS) entry which is preliminary data.</text>
</comment>
<feature type="domain" description="Orc1-like AAA ATPase" evidence="8">
    <location>
        <begin position="16"/>
        <end position="153"/>
    </location>
</feature>
<organism evidence="11 12">
    <name type="scientific">Cladophialophora chaetospira</name>
    <dbReference type="NCBI Taxonomy" id="386627"/>
    <lineage>
        <taxon>Eukaryota</taxon>
        <taxon>Fungi</taxon>
        <taxon>Dikarya</taxon>
        <taxon>Ascomycota</taxon>
        <taxon>Pezizomycotina</taxon>
        <taxon>Eurotiomycetes</taxon>
        <taxon>Chaetothyriomycetidae</taxon>
        <taxon>Chaetothyriales</taxon>
        <taxon>Herpotrichiellaceae</taxon>
        <taxon>Cladophialophora</taxon>
    </lineage>
</organism>
<dbReference type="Proteomes" id="UP001172673">
    <property type="component" value="Unassembled WGS sequence"/>
</dbReference>
<evidence type="ECO:0000256" key="7">
    <source>
        <dbReference type="SAM" id="MobiDB-lite"/>
    </source>
</evidence>
<dbReference type="SUPFAM" id="SSF52540">
    <property type="entry name" value="P-loop containing nucleoside triphosphate hydrolases"/>
    <property type="match status" value="1"/>
</dbReference>
<evidence type="ECO:0000313" key="12">
    <source>
        <dbReference type="Proteomes" id="UP001172673"/>
    </source>
</evidence>
<dbReference type="GO" id="GO:0003688">
    <property type="term" value="F:DNA replication origin binding"/>
    <property type="evidence" value="ECO:0007669"/>
    <property type="project" value="TreeGrafter"/>
</dbReference>
<dbReference type="InterPro" id="IPR047088">
    <property type="entry name" value="ORC5_C"/>
</dbReference>
<dbReference type="EMBL" id="JAPDRK010000001">
    <property type="protein sequence ID" value="KAJ9617023.1"/>
    <property type="molecule type" value="Genomic_DNA"/>
</dbReference>
<keyword evidence="12" id="KW-1185">Reference proteome</keyword>
<comment type="similarity">
    <text evidence="2">Belongs to the ORC5 family.</text>
</comment>
<dbReference type="InterPro" id="IPR027417">
    <property type="entry name" value="P-loop_NTPase"/>
</dbReference>
<evidence type="ECO:0000256" key="3">
    <source>
        <dbReference type="ARBA" id="ARBA00022705"/>
    </source>
</evidence>
<dbReference type="InterPro" id="IPR020796">
    <property type="entry name" value="ORC5"/>
</dbReference>
<dbReference type="AlphaFoldDB" id="A0AA38XNZ6"/>
<feature type="region of interest" description="Disordered" evidence="7">
    <location>
        <begin position="298"/>
        <end position="321"/>
    </location>
</feature>
<gene>
    <name evidence="11" type="ORF">H2200_000744</name>
</gene>
<protein>
    <recommendedName>
        <fullName evidence="13">Origin recognition complex subunit Orc5</fullName>
    </recommendedName>
</protein>
<dbReference type="InterPro" id="IPR048866">
    <property type="entry name" value="ORC5_lid"/>
</dbReference>
<keyword evidence="4" id="KW-0547">Nucleotide-binding</keyword>
<dbReference type="Pfam" id="PF13191">
    <property type="entry name" value="AAA_16"/>
    <property type="match status" value="1"/>
</dbReference>
<evidence type="ECO:0000256" key="4">
    <source>
        <dbReference type="ARBA" id="ARBA00022741"/>
    </source>
</evidence>
<dbReference type="Gene3D" id="3.40.50.300">
    <property type="entry name" value="P-loop containing nucleotide triphosphate hydrolases"/>
    <property type="match status" value="1"/>
</dbReference>
<evidence type="ECO:0000313" key="11">
    <source>
        <dbReference type="EMBL" id="KAJ9617023.1"/>
    </source>
</evidence>
<dbReference type="GO" id="GO:0006270">
    <property type="term" value="P:DNA replication initiation"/>
    <property type="evidence" value="ECO:0007669"/>
    <property type="project" value="TreeGrafter"/>
</dbReference>
<dbReference type="Pfam" id="PF21639">
    <property type="entry name" value="ORC5_lid"/>
    <property type="match status" value="1"/>
</dbReference>
<feature type="region of interest" description="Disordered" evidence="7">
    <location>
        <begin position="358"/>
        <end position="397"/>
    </location>
</feature>
<evidence type="ECO:0008006" key="13">
    <source>
        <dbReference type="Google" id="ProtNLM"/>
    </source>
</evidence>
<dbReference type="PANTHER" id="PTHR12705:SF0">
    <property type="entry name" value="ORIGIN RECOGNITION COMPLEX SUBUNIT 5"/>
    <property type="match status" value="1"/>
</dbReference>
<evidence type="ECO:0000256" key="5">
    <source>
        <dbReference type="ARBA" id="ARBA00022840"/>
    </source>
</evidence>
<reference evidence="11" key="1">
    <citation type="submission" date="2022-10" db="EMBL/GenBank/DDBJ databases">
        <title>Culturing micro-colonial fungi from biological soil crusts in the Mojave desert and describing Neophaeococcomyces mojavensis, and introducing the new genera and species Taxawa tesnikishii.</title>
        <authorList>
            <person name="Kurbessoian T."/>
            <person name="Stajich J.E."/>
        </authorList>
    </citation>
    <scope>NUCLEOTIDE SEQUENCE</scope>
    <source>
        <strain evidence="11">TK_41</strain>
    </source>
</reference>
<proteinExistence type="inferred from homology"/>
<keyword evidence="3" id="KW-0235">DNA replication</keyword>
<feature type="domain" description="Origin recognition complex subunit 5 C-terminal" evidence="9">
    <location>
        <begin position="324"/>
        <end position="495"/>
    </location>
</feature>
<feature type="domain" description="ORC5 lid" evidence="10">
    <location>
        <begin position="220"/>
        <end position="285"/>
    </location>
</feature>
<dbReference type="PANTHER" id="PTHR12705">
    <property type="entry name" value="ORIGIN RECOGNITION COMPLEX SUBUNIT 5"/>
    <property type="match status" value="1"/>
</dbReference>
<accession>A0AA38XNZ6</accession>
<evidence type="ECO:0000256" key="2">
    <source>
        <dbReference type="ARBA" id="ARBA00006269"/>
    </source>
</evidence>
<evidence type="ECO:0000259" key="9">
    <source>
        <dbReference type="Pfam" id="PF14630"/>
    </source>
</evidence>
<comment type="subcellular location">
    <subcellularLocation>
        <location evidence="1">Nucleus</location>
    </subcellularLocation>
</comment>
<evidence type="ECO:0000256" key="6">
    <source>
        <dbReference type="ARBA" id="ARBA00023242"/>
    </source>
</evidence>